<evidence type="ECO:0000256" key="1">
    <source>
        <dbReference type="SAM" id="MobiDB-lite"/>
    </source>
</evidence>
<keyword evidence="3" id="KW-0449">Lipoprotein</keyword>
<comment type="caution">
    <text evidence="3">The sequence shown here is derived from an EMBL/GenBank/DDBJ whole genome shotgun (WGS) entry which is preliminary data.</text>
</comment>
<dbReference type="Proteomes" id="UP001596297">
    <property type="component" value="Unassembled WGS sequence"/>
</dbReference>
<evidence type="ECO:0000313" key="4">
    <source>
        <dbReference type="Proteomes" id="UP001596297"/>
    </source>
</evidence>
<feature type="compositionally biased region" description="Low complexity" evidence="1">
    <location>
        <begin position="30"/>
        <end position="59"/>
    </location>
</feature>
<keyword evidence="2" id="KW-0732">Signal</keyword>
<dbReference type="Pfam" id="PF09619">
    <property type="entry name" value="YscW"/>
    <property type="match status" value="1"/>
</dbReference>
<dbReference type="InterPro" id="IPR039366">
    <property type="entry name" value="Pilotin"/>
</dbReference>
<accession>A0ABW1YEF3</accession>
<evidence type="ECO:0000256" key="2">
    <source>
        <dbReference type="SAM" id="SignalP"/>
    </source>
</evidence>
<reference evidence="4" key="1">
    <citation type="journal article" date="2019" name="Int. J. Syst. Evol. Microbiol.">
        <title>The Global Catalogue of Microorganisms (GCM) 10K type strain sequencing project: providing services to taxonomists for standard genome sequencing and annotation.</title>
        <authorList>
            <consortium name="The Broad Institute Genomics Platform"/>
            <consortium name="The Broad Institute Genome Sequencing Center for Infectious Disease"/>
            <person name="Wu L."/>
            <person name="Ma J."/>
        </authorList>
    </citation>
    <scope>NUCLEOTIDE SEQUENCE [LARGE SCALE GENOMIC DNA]</scope>
    <source>
        <strain evidence="4">CGMCC 1.15772</strain>
    </source>
</reference>
<evidence type="ECO:0000313" key="3">
    <source>
        <dbReference type="EMBL" id="MFC6591970.1"/>
    </source>
</evidence>
<feature type="region of interest" description="Disordered" evidence="1">
    <location>
        <begin position="30"/>
        <end position="65"/>
    </location>
</feature>
<dbReference type="RefSeq" id="WP_380082985.1">
    <property type="nucleotide sequence ID" value="NZ_JBHSWD010000001.1"/>
</dbReference>
<protein>
    <submittedName>
        <fullName evidence="3">YbaY family lipoprotein</fullName>
    </submittedName>
</protein>
<feature type="chain" id="PRO_5045142673" evidence="2">
    <location>
        <begin position="19"/>
        <end position="168"/>
    </location>
</feature>
<sequence length="168" mass="17994">MKRTLLLLTAAFLGTATAQTRIGSVTITRPATAPAQASPPRTQAPASAPRAAATTAATPAPVPSDLPAGWRMLSGRVTAANDVKLPAGSRVQVTIEEAGRTKPHLEVEFKATSLSAPYQLQYNPARLSGQNYFVRVKVVDRSGRVLYSTDGQYRLPTQRSAKLNIRVR</sequence>
<dbReference type="EMBL" id="JBHSWD010000001">
    <property type="protein sequence ID" value="MFC6591970.1"/>
    <property type="molecule type" value="Genomic_DNA"/>
</dbReference>
<keyword evidence="4" id="KW-1185">Reference proteome</keyword>
<name>A0ABW1YEF3_9DEIO</name>
<feature type="signal peptide" evidence="2">
    <location>
        <begin position="1"/>
        <end position="18"/>
    </location>
</feature>
<proteinExistence type="predicted"/>
<organism evidence="3 4">
    <name type="scientific">Deinococcus lacus</name>
    <dbReference type="NCBI Taxonomy" id="392561"/>
    <lineage>
        <taxon>Bacteria</taxon>
        <taxon>Thermotogati</taxon>
        <taxon>Deinococcota</taxon>
        <taxon>Deinococci</taxon>
        <taxon>Deinococcales</taxon>
        <taxon>Deinococcaceae</taxon>
        <taxon>Deinococcus</taxon>
    </lineage>
</organism>
<gene>
    <name evidence="3" type="ORF">ACFP81_08110</name>
</gene>